<sequence>MSKVNSTPGVNHPAAGASSVGGAILGTHEPRKKTTSLWSYILPLTNTHEINTHETPLPATSPSDRNAVSIRLLLGDTQAAVQRLSDRVDRVLDQQRQEAKHLEHTIGGLVQSVQRVVAAVAESNAAHTSKLDETLNRCSAIEAALSAQSKAISQLSAKCDSNLSQTLDRLGTTHDHLLGLLPSIPMLQAIPSEIQNSQLVITSALKSSQNPLLSAEMKTCLAEHRVATSASLDKLREELTRGLDTHREAWSGALSLHRQEMNALFSAVLAGIRTGPGSSTGTASVADSTTVGHDLSEDHASTGQGRGSGTSQTAQAPNTTHTFSTTTHEPHGPPSSSSFVTIPQVEHAARNSNASSRHTQASPVHDKNSTQSEVLARVEDTQSTALSSVPDESQPESMTFEQRAGRGFGALSKRAGSAFGSFTNPGSPVFVVQRRPFVQGSTLQPAPSLAKGKTNESLTETGSSALQSGIPDTRSSTLGRSSPGENAPSSRLTLKKRAAGVEDAPPGPTKRSRKTKTRVLMNSQELTTLDSSPER</sequence>
<comment type="caution">
    <text evidence="2">The sequence shown here is derived from an EMBL/GenBank/DDBJ whole genome shotgun (WGS) entry which is preliminary data.</text>
</comment>
<protein>
    <submittedName>
        <fullName evidence="2">Uncharacterized protein</fullName>
    </submittedName>
</protein>
<feature type="compositionally biased region" description="Polar residues" evidence="1">
    <location>
        <begin position="520"/>
        <end position="535"/>
    </location>
</feature>
<dbReference type="EMBL" id="CAJMXA010002406">
    <property type="protein sequence ID" value="CAE6480385.1"/>
    <property type="molecule type" value="Genomic_DNA"/>
</dbReference>
<feature type="region of interest" description="Disordered" evidence="1">
    <location>
        <begin position="1"/>
        <end position="26"/>
    </location>
</feature>
<feature type="region of interest" description="Disordered" evidence="1">
    <location>
        <begin position="442"/>
        <end position="535"/>
    </location>
</feature>
<feature type="compositionally biased region" description="Polar residues" evidence="1">
    <location>
        <begin position="381"/>
        <end position="400"/>
    </location>
</feature>
<name>A0A8H3CH95_9AGAM</name>
<feature type="region of interest" description="Disordered" evidence="1">
    <location>
        <begin position="293"/>
        <end position="401"/>
    </location>
</feature>
<feature type="compositionally biased region" description="Polar residues" evidence="1">
    <location>
        <begin position="455"/>
        <end position="467"/>
    </location>
</feature>
<proteinExistence type="predicted"/>
<evidence type="ECO:0000256" key="1">
    <source>
        <dbReference type="SAM" id="MobiDB-lite"/>
    </source>
</evidence>
<gene>
    <name evidence="2" type="ORF">RDB_LOCUS87677</name>
</gene>
<feature type="compositionally biased region" description="Polar residues" evidence="1">
    <location>
        <begin position="350"/>
        <end position="362"/>
    </location>
</feature>
<feature type="compositionally biased region" description="Polar residues" evidence="1">
    <location>
        <begin position="473"/>
        <end position="492"/>
    </location>
</feature>
<reference evidence="2" key="1">
    <citation type="submission" date="2021-01" db="EMBL/GenBank/DDBJ databases">
        <authorList>
            <person name="Kaushik A."/>
        </authorList>
    </citation>
    <scope>NUCLEOTIDE SEQUENCE</scope>
    <source>
        <strain evidence="2">AG6-10EEA</strain>
    </source>
</reference>
<organism evidence="2 3">
    <name type="scientific">Rhizoctonia solani</name>
    <dbReference type="NCBI Taxonomy" id="456999"/>
    <lineage>
        <taxon>Eukaryota</taxon>
        <taxon>Fungi</taxon>
        <taxon>Dikarya</taxon>
        <taxon>Basidiomycota</taxon>
        <taxon>Agaricomycotina</taxon>
        <taxon>Agaricomycetes</taxon>
        <taxon>Cantharellales</taxon>
        <taxon>Ceratobasidiaceae</taxon>
        <taxon>Rhizoctonia</taxon>
    </lineage>
</organism>
<dbReference type="AlphaFoldDB" id="A0A8H3CH95"/>
<dbReference type="Proteomes" id="UP000663853">
    <property type="component" value="Unassembled WGS sequence"/>
</dbReference>
<evidence type="ECO:0000313" key="3">
    <source>
        <dbReference type="Proteomes" id="UP000663853"/>
    </source>
</evidence>
<accession>A0A8H3CH95</accession>
<feature type="compositionally biased region" description="Low complexity" evidence="1">
    <location>
        <begin position="309"/>
        <end position="327"/>
    </location>
</feature>
<evidence type="ECO:0000313" key="2">
    <source>
        <dbReference type="EMBL" id="CAE6480385.1"/>
    </source>
</evidence>